<reference evidence="4 7" key="2">
    <citation type="submission" date="2020-12" db="EMBL/GenBank/DDBJ databases">
        <title>Genomic analysis of Staphylococcus felis from a cat with skin infection.</title>
        <authorList>
            <person name="Aslantas O."/>
            <person name="Keskin O."/>
            <person name="Buyukaltay K."/>
            <person name="Gullu Yucetepe A."/>
        </authorList>
    </citation>
    <scope>NUCLEOTIDE SEQUENCE [LARGE SCALE GENOMIC DNA]</scope>
    <source>
        <strain evidence="4 7">HARRANVET</strain>
    </source>
</reference>
<dbReference type="SUPFAM" id="SSF53383">
    <property type="entry name" value="PLP-dependent transferases"/>
    <property type="match status" value="1"/>
</dbReference>
<dbReference type="Proteomes" id="UP000256337">
    <property type="component" value="Unassembled WGS sequence"/>
</dbReference>
<dbReference type="EMBL" id="QKYD01000124">
    <property type="protein sequence ID" value="REI20589.1"/>
    <property type="molecule type" value="Genomic_DNA"/>
</dbReference>
<dbReference type="InterPro" id="IPR000192">
    <property type="entry name" value="Aminotrans_V_dom"/>
</dbReference>
<gene>
    <name evidence="5" type="ORF">DOS76_08570</name>
    <name evidence="4" type="ORF">I9026_02595</name>
</gene>
<dbReference type="RefSeq" id="WP_115855920.1">
    <property type="nucleotide sequence ID" value="NZ_CAJUZR010000044.1"/>
</dbReference>
<sequence>MLYLDNAATTKPNAAVLTSFVKVNESFYFNPNSPHDKGLEAQRLLTEARTQIKQALNLDEQCVVFTSGATESNNMALKGAAYQKRSFGKTIITSRLEHPSVLEVMRELHEEGFHLKYVNITASGQIDLEHLKTLLNQDVILLTCMHVNNIMGQIQPIKKIIDILTDYPKVHFHVDAVQAIGKVPFISEGIDSLSLSGHKFNGLKGQGLLILNNEHSIYPIIQGGGQEFGIRSGTVNLPNNVALAKAINITIKQHNDRYNELRTMNSALRQFIRTYNGVYINSPEDASAHILNISFPGVRGEVLVNAFSKQNVMVSTTSACSSKHATLNEVLYEMGISKNRILGSIRLSFDHALNDVEMTKFKNVFDDVYQEVKELLINDL</sequence>
<keyword evidence="2" id="KW-0663">Pyridoxal phosphate</keyword>
<evidence type="ECO:0000259" key="3">
    <source>
        <dbReference type="Pfam" id="PF00266"/>
    </source>
</evidence>
<feature type="domain" description="Aminotransferase class V" evidence="3">
    <location>
        <begin position="3"/>
        <end position="352"/>
    </location>
</feature>
<dbReference type="PIRSF" id="PIRSF005572">
    <property type="entry name" value="NifS"/>
    <property type="match status" value="1"/>
</dbReference>
<reference evidence="5 6" key="1">
    <citation type="journal article" date="2018" name="Vet. Microbiol.">
        <title>Characterisation of Staphylococcus felis isolated from cats using whole genome sequencing.</title>
        <authorList>
            <person name="Worthing K."/>
            <person name="Pang S."/>
            <person name="Trott D.J."/>
            <person name="Abraham S."/>
            <person name="Coombs G.W."/>
            <person name="Jordan D."/>
            <person name="McIntyre L."/>
            <person name="Davies M.R."/>
            <person name="Norris J."/>
        </authorList>
    </citation>
    <scope>NUCLEOTIDE SEQUENCE [LARGE SCALE GENOMIC DNA]</scope>
    <source>
        <strain evidence="5 6">F25</strain>
    </source>
</reference>
<keyword evidence="7" id="KW-1185">Reference proteome</keyword>
<dbReference type="GO" id="GO:0003824">
    <property type="term" value="F:catalytic activity"/>
    <property type="evidence" value="ECO:0007669"/>
    <property type="project" value="UniProtKB-ARBA"/>
</dbReference>
<dbReference type="InterPro" id="IPR016454">
    <property type="entry name" value="Cysteine_dSase"/>
</dbReference>
<dbReference type="InterPro" id="IPR015424">
    <property type="entry name" value="PyrdxlP-dep_Trfase"/>
</dbReference>
<dbReference type="EMBL" id="JAEDAQ010000002">
    <property type="protein sequence ID" value="MBH9580254.1"/>
    <property type="molecule type" value="Genomic_DNA"/>
</dbReference>
<accession>A0AAX1RTV7</accession>
<comment type="caution">
    <text evidence="5">The sequence shown here is derived from an EMBL/GenBank/DDBJ whole genome shotgun (WGS) entry which is preliminary data.</text>
</comment>
<dbReference type="InterPro" id="IPR015421">
    <property type="entry name" value="PyrdxlP-dep_Trfase_major"/>
</dbReference>
<name>A0AAX1RTV7_9STAP</name>
<dbReference type="InterPro" id="IPR015422">
    <property type="entry name" value="PyrdxlP-dep_Trfase_small"/>
</dbReference>
<evidence type="ECO:0000313" key="6">
    <source>
        <dbReference type="Proteomes" id="UP000256337"/>
    </source>
</evidence>
<dbReference type="Gene3D" id="1.10.260.50">
    <property type="match status" value="1"/>
</dbReference>
<dbReference type="PANTHER" id="PTHR11601">
    <property type="entry name" value="CYSTEINE DESULFURYLASE FAMILY MEMBER"/>
    <property type="match status" value="1"/>
</dbReference>
<proteinExistence type="predicted"/>
<protein>
    <submittedName>
        <fullName evidence="5">Cysteine desulfurase</fullName>
    </submittedName>
</protein>
<dbReference type="Proteomes" id="UP000597038">
    <property type="component" value="Unassembled WGS sequence"/>
</dbReference>
<comment type="cofactor">
    <cofactor evidence="1">
        <name>pyridoxal 5'-phosphate</name>
        <dbReference type="ChEBI" id="CHEBI:597326"/>
    </cofactor>
</comment>
<evidence type="ECO:0000256" key="2">
    <source>
        <dbReference type="ARBA" id="ARBA00022898"/>
    </source>
</evidence>
<dbReference type="Pfam" id="PF00266">
    <property type="entry name" value="Aminotran_5"/>
    <property type="match status" value="1"/>
</dbReference>
<evidence type="ECO:0000313" key="7">
    <source>
        <dbReference type="Proteomes" id="UP000597038"/>
    </source>
</evidence>
<dbReference type="Gene3D" id="3.90.1150.10">
    <property type="entry name" value="Aspartate Aminotransferase, domain 1"/>
    <property type="match status" value="1"/>
</dbReference>
<evidence type="ECO:0000256" key="1">
    <source>
        <dbReference type="ARBA" id="ARBA00001933"/>
    </source>
</evidence>
<evidence type="ECO:0000313" key="5">
    <source>
        <dbReference type="EMBL" id="REI20589.1"/>
    </source>
</evidence>
<dbReference type="AlphaFoldDB" id="A0AAX1RTV7"/>
<dbReference type="PANTHER" id="PTHR11601:SF50">
    <property type="entry name" value="CYSTEINE DESULFURASE ISCS 2-RELATED"/>
    <property type="match status" value="1"/>
</dbReference>
<evidence type="ECO:0000313" key="4">
    <source>
        <dbReference type="EMBL" id="MBH9580254.1"/>
    </source>
</evidence>
<organism evidence="5 6">
    <name type="scientific">Staphylococcus felis</name>
    <dbReference type="NCBI Taxonomy" id="46127"/>
    <lineage>
        <taxon>Bacteria</taxon>
        <taxon>Bacillati</taxon>
        <taxon>Bacillota</taxon>
        <taxon>Bacilli</taxon>
        <taxon>Bacillales</taxon>
        <taxon>Staphylococcaceae</taxon>
        <taxon>Staphylococcus</taxon>
    </lineage>
</organism>
<dbReference type="Gene3D" id="3.40.640.10">
    <property type="entry name" value="Type I PLP-dependent aspartate aminotransferase-like (Major domain)"/>
    <property type="match status" value="1"/>
</dbReference>